<evidence type="ECO:0000256" key="6">
    <source>
        <dbReference type="SAM" id="MobiDB-lite"/>
    </source>
</evidence>
<organism evidence="8 9">
    <name type="scientific">Panagrolaimus superbus</name>
    <dbReference type="NCBI Taxonomy" id="310955"/>
    <lineage>
        <taxon>Eukaryota</taxon>
        <taxon>Metazoa</taxon>
        <taxon>Ecdysozoa</taxon>
        <taxon>Nematoda</taxon>
        <taxon>Chromadorea</taxon>
        <taxon>Rhabditida</taxon>
        <taxon>Tylenchina</taxon>
        <taxon>Panagrolaimomorpha</taxon>
        <taxon>Panagrolaimoidea</taxon>
        <taxon>Panagrolaimidae</taxon>
        <taxon>Panagrolaimus</taxon>
    </lineage>
</organism>
<dbReference type="InterPro" id="IPR031127">
    <property type="entry name" value="E3_UB_ligase_RBR"/>
</dbReference>
<evidence type="ECO:0000259" key="7">
    <source>
        <dbReference type="PROSITE" id="PS50089"/>
    </source>
</evidence>
<evidence type="ECO:0000313" key="8">
    <source>
        <dbReference type="Proteomes" id="UP000887577"/>
    </source>
</evidence>
<feature type="region of interest" description="Disordered" evidence="6">
    <location>
        <begin position="28"/>
        <end position="47"/>
    </location>
</feature>
<keyword evidence="3" id="KW-0833">Ubl conjugation pathway</keyword>
<dbReference type="Proteomes" id="UP000887577">
    <property type="component" value="Unplaced"/>
</dbReference>
<dbReference type="AlphaFoldDB" id="A0A914Y8E8"/>
<dbReference type="InterPro" id="IPR001841">
    <property type="entry name" value="Znf_RING"/>
</dbReference>
<keyword evidence="4" id="KW-0862">Zinc</keyword>
<dbReference type="PROSITE" id="PS50089">
    <property type="entry name" value="ZF_RING_2"/>
    <property type="match status" value="1"/>
</dbReference>
<dbReference type="GO" id="GO:0008270">
    <property type="term" value="F:zinc ion binding"/>
    <property type="evidence" value="ECO:0007669"/>
    <property type="project" value="UniProtKB-KW"/>
</dbReference>
<feature type="compositionally biased region" description="Acidic residues" evidence="6">
    <location>
        <begin position="28"/>
        <end position="44"/>
    </location>
</feature>
<name>A0A914Y8E8_9BILA</name>
<keyword evidence="2 5" id="KW-0863">Zinc-finger</keyword>
<evidence type="ECO:0000256" key="3">
    <source>
        <dbReference type="ARBA" id="ARBA00022786"/>
    </source>
</evidence>
<evidence type="ECO:0000313" key="9">
    <source>
        <dbReference type="WBParaSite" id="PSU_v2.g13869.t1"/>
    </source>
</evidence>
<evidence type="ECO:0000256" key="5">
    <source>
        <dbReference type="PROSITE-ProRule" id="PRU00175"/>
    </source>
</evidence>
<feature type="domain" description="RING-type" evidence="7">
    <location>
        <begin position="273"/>
        <end position="320"/>
    </location>
</feature>
<keyword evidence="8" id="KW-1185">Reference proteome</keyword>
<evidence type="ECO:0000256" key="2">
    <source>
        <dbReference type="ARBA" id="ARBA00022771"/>
    </source>
</evidence>
<dbReference type="InterPro" id="IPR002867">
    <property type="entry name" value="IBR_dom"/>
</dbReference>
<dbReference type="Pfam" id="PF01485">
    <property type="entry name" value="IBR"/>
    <property type="match status" value="1"/>
</dbReference>
<proteinExistence type="predicted"/>
<reference evidence="9" key="1">
    <citation type="submission" date="2022-11" db="UniProtKB">
        <authorList>
            <consortium name="WormBaseParasite"/>
        </authorList>
    </citation>
    <scope>IDENTIFICATION</scope>
</reference>
<dbReference type="CDD" id="cd20335">
    <property type="entry name" value="BRcat_RBR"/>
    <property type="match status" value="1"/>
</dbReference>
<dbReference type="GO" id="GO:0004842">
    <property type="term" value="F:ubiquitin-protein transferase activity"/>
    <property type="evidence" value="ECO:0007669"/>
    <property type="project" value="InterPro"/>
</dbReference>
<dbReference type="GO" id="GO:0016567">
    <property type="term" value="P:protein ubiquitination"/>
    <property type="evidence" value="ECO:0007669"/>
    <property type="project" value="InterPro"/>
</dbReference>
<keyword evidence="1" id="KW-0479">Metal-binding</keyword>
<dbReference type="SMART" id="SM00647">
    <property type="entry name" value="IBR"/>
    <property type="match status" value="1"/>
</dbReference>
<dbReference type="Gene3D" id="3.30.40.10">
    <property type="entry name" value="Zinc/RING finger domain, C3HC4 (zinc finger)"/>
    <property type="match status" value="1"/>
</dbReference>
<dbReference type="WBParaSite" id="PSU_v2.g13869.t1">
    <property type="protein sequence ID" value="PSU_v2.g13869.t1"/>
    <property type="gene ID" value="PSU_v2.g13869"/>
</dbReference>
<evidence type="ECO:0000256" key="4">
    <source>
        <dbReference type="ARBA" id="ARBA00022833"/>
    </source>
</evidence>
<dbReference type="InterPro" id="IPR013083">
    <property type="entry name" value="Znf_RING/FYVE/PHD"/>
</dbReference>
<evidence type="ECO:0000256" key="1">
    <source>
        <dbReference type="ARBA" id="ARBA00022723"/>
    </source>
</evidence>
<dbReference type="SUPFAM" id="SSF57850">
    <property type="entry name" value="RING/U-box"/>
    <property type="match status" value="2"/>
</dbReference>
<protein>
    <submittedName>
        <fullName evidence="9">RBR-type E3 ubiquitin transferase</fullName>
    </submittedName>
</protein>
<accession>A0A914Y8E8</accession>
<dbReference type="PANTHER" id="PTHR11685">
    <property type="entry name" value="RBR FAMILY RING FINGER AND IBR DOMAIN-CONTAINING"/>
    <property type="match status" value="1"/>
</dbReference>
<sequence length="578" mass="66076">MPCIGKSNFGGWTSKKNKIVDLKDIEESASDGDSDFEDGEVEESELPKTSTLADFVVSSKSSKLINKKRKNNSDFEIINELPKEKGTPKSPTLSNTAELVETSFTVTRYINIDTEYLQLPNFESFEFMFDFSWLNEEKTKCLFVVPKGSADILTNFNSIIILELSKSQKSNLLRMTVKSVHEIFIPSSSGNPQKAVSEVEVAIRKVWEQGINYLNKIKDEPKISFYQPQTSIFSSFNPMGDYALLGLNKSLLFSRMSSTASGNEFEKIASEVCDLCSHARDGNLTTLKCGHTFCRYCSEKFIKEKIQSSKDHQLSCAKCSTALEPSFILISTPLLLLQAYLRFQFLKQENTLECPNGCGVAFIEESPKFGGVQCCQCKSVFCVKCKHEPHFPLTCDQMNLWETRFMPQYIAETHKPASSENVVESVEDEWLLQSRWKITQALHYPYLGPKKSSGGDNNKPMNVTTSIASVCIEARYKRMKTKYIKSLIKQFDKISNEKIKELRNDLITALYLLEFGFAWIYFSRKYKSLEYKTIKQTLYNLRKVFVEIETRLSSGNFEEAMEKYYLLKNLCKIIVEKF</sequence>